<keyword evidence="3" id="KW-1185">Reference proteome</keyword>
<dbReference type="STRING" id="706587.Desti_2189"/>
<proteinExistence type="predicted"/>
<accession>I4C5P2</accession>
<evidence type="ECO:0000313" key="3">
    <source>
        <dbReference type="Proteomes" id="UP000006055"/>
    </source>
</evidence>
<feature type="region of interest" description="Disordered" evidence="1">
    <location>
        <begin position="76"/>
        <end position="95"/>
    </location>
</feature>
<evidence type="ECO:0000256" key="1">
    <source>
        <dbReference type="SAM" id="MobiDB-lite"/>
    </source>
</evidence>
<feature type="compositionally biased region" description="Polar residues" evidence="1">
    <location>
        <begin position="80"/>
        <end position="93"/>
    </location>
</feature>
<organism evidence="2 3">
    <name type="scientific">Desulfomonile tiedjei (strain ATCC 49306 / DSM 6799 / DCB-1)</name>
    <dbReference type="NCBI Taxonomy" id="706587"/>
    <lineage>
        <taxon>Bacteria</taxon>
        <taxon>Pseudomonadati</taxon>
        <taxon>Thermodesulfobacteriota</taxon>
        <taxon>Desulfomonilia</taxon>
        <taxon>Desulfomonilales</taxon>
        <taxon>Desulfomonilaceae</taxon>
        <taxon>Desulfomonile</taxon>
    </lineage>
</organism>
<dbReference type="KEGG" id="dti:Desti_2189"/>
<dbReference type="RefSeq" id="WP_014810026.1">
    <property type="nucleotide sequence ID" value="NC_018025.1"/>
</dbReference>
<reference evidence="3" key="1">
    <citation type="submission" date="2012-06" db="EMBL/GenBank/DDBJ databases">
        <title>Complete sequence of chromosome of Desulfomonile tiedjei DSM 6799.</title>
        <authorList>
            <person name="Lucas S."/>
            <person name="Copeland A."/>
            <person name="Lapidus A."/>
            <person name="Glavina del Rio T."/>
            <person name="Dalin E."/>
            <person name="Tice H."/>
            <person name="Bruce D."/>
            <person name="Goodwin L."/>
            <person name="Pitluck S."/>
            <person name="Peters L."/>
            <person name="Ovchinnikova G."/>
            <person name="Zeytun A."/>
            <person name="Lu M."/>
            <person name="Kyrpides N."/>
            <person name="Mavromatis K."/>
            <person name="Ivanova N."/>
            <person name="Brettin T."/>
            <person name="Detter J.C."/>
            <person name="Han C."/>
            <person name="Larimer F."/>
            <person name="Land M."/>
            <person name="Hauser L."/>
            <person name="Markowitz V."/>
            <person name="Cheng J.-F."/>
            <person name="Hugenholtz P."/>
            <person name="Woyke T."/>
            <person name="Wu D."/>
            <person name="Spring S."/>
            <person name="Schroeder M."/>
            <person name="Brambilla E."/>
            <person name="Klenk H.-P."/>
            <person name="Eisen J.A."/>
        </authorList>
    </citation>
    <scope>NUCLEOTIDE SEQUENCE [LARGE SCALE GENOMIC DNA]</scope>
    <source>
        <strain evidence="3">ATCC 49306 / DSM 6799 / DCB-1</strain>
    </source>
</reference>
<gene>
    <name evidence="2" type="ordered locus">Desti_2189</name>
</gene>
<dbReference type="AlphaFoldDB" id="I4C5P2"/>
<dbReference type="Proteomes" id="UP000006055">
    <property type="component" value="Chromosome"/>
</dbReference>
<sequence length="172" mass="18811">MAIKTVEWSEKWVPVNKLTNIDVQFISLVPKGANQIPFQIIKADTGENMSINSVLQKLQGAVKDANTIRDNVRQLAKSANARNGRQSSSSSPAIGQLKSDIASLSKRIDALAPDPISYDNAFGTDSVSLSKADDSPQQSTSFWNFNHDVHTVDIAPVETIKADDQGGKFWPW</sequence>
<name>I4C5P2_DESTA</name>
<dbReference type="EMBL" id="CP003360">
    <property type="protein sequence ID" value="AFM24883.1"/>
    <property type="molecule type" value="Genomic_DNA"/>
</dbReference>
<protein>
    <submittedName>
        <fullName evidence="2">Uncharacterized protein</fullName>
    </submittedName>
</protein>
<dbReference type="HOGENOM" id="CLU_1649423_0_0_7"/>
<evidence type="ECO:0000313" key="2">
    <source>
        <dbReference type="EMBL" id="AFM24883.1"/>
    </source>
</evidence>